<evidence type="ECO:0000256" key="1">
    <source>
        <dbReference type="ARBA" id="ARBA00004370"/>
    </source>
</evidence>
<dbReference type="Ensembl" id="ENSAPOT00000004475.1">
    <property type="protein sequence ID" value="ENSAPOP00000007709.1"/>
    <property type="gene ID" value="ENSAPOG00000009747.1"/>
</dbReference>
<sequence length="307" mass="33855">MCVYQVVRLDPVIEDDAELQKSSKLLPIHTLRLGVELDSFDGHHYISSVAPGGPVDKHGVLRPEDELLEVNDVQLYGKSRREAVSFLKEVPPPFTLICCRHPTSELGPEPELEPEPEPAPEEEEDEEGDDDDDDDDDEGELALWSPDVEMLELQKEKDKGLGFSILDYQDPLDPGRCVMVIRSLVPGGSAERRGGLLPGDQLVSVNHTQLDMFTLAEAVEVLKSAPPGTVRLGIRKPLVGLDLLVSGPSLGTSSPQSRSDLLALGLNLLSSPPPHLSFLPPSPFIFQIEIWTRRSFRCRLLYRSDTG</sequence>
<dbReference type="InterPro" id="IPR001478">
    <property type="entry name" value="PDZ"/>
</dbReference>
<feature type="domain" description="PDZ" evidence="6">
    <location>
        <begin position="150"/>
        <end position="226"/>
    </location>
</feature>
<feature type="domain" description="PDZ" evidence="6">
    <location>
        <begin position="16"/>
        <end position="102"/>
    </location>
</feature>
<reference evidence="7" key="1">
    <citation type="submission" date="2025-08" db="UniProtKB">
        <authorList>
            <consortium name="Ensembl"/>
        </authorList>
    </citation>
    <scope>IDENTIFICATION</scope>
</reference>
<dbReference type="FunFam" id="2.30.42.10:FF:000070">
    <property type="entry name" value="Multiple PDZ domain protein"/>
    <property type="match status" value="1"/>
</dbReference>
<dbReference type="GO" id="GO:0005737">
    <property type="term" value="C:cytoplasm"/>
    <property type="evidence" value="ECO:0007669"/>
    <property type="project" value="TreeGrafter"/>
</dbReference>
<dbReference type="GO" id="GO:0005886">
    <property type="term" value="C:plasma membrane"/>
    <property type="evidence" value="ECO:0007669"/>
    <property type="project" value="TreeGrafter"/>
</dbReference>
<dbReference type="STRING" id="80966.ENSAPOP00000007709"/>
<dbReference type="InParanoid" id="A0A3Q1EUK3"/>
<dbReference type="GO" id="GO:0005923">
    <property type="term" value="C:bicellular tight junction"/>
    <property type="evidence" value="ECO:0007669"/>
    <property type="project" value="TreeGrafter"/>
</dbReference>
<dbReference type="SUPFAM" id="SSF50156">
    <property type="entry name" value="PDZ domain-like"/>
    <property type="match status" value="2"/>
</dbReference>
<accession>A0A3Q1EUK3</accession>
<keyword evidence="4" id="KW-0472">Membrane</keyword>
<evidence type="ECO:0000256" key="2">
    <source>
        <dbReference type="ARBA" id="ARBA00022553"/>
    </source>
</evidence>
<feature type="region of interest" description="Disordered" evidence="5">
    <location>
        <begin position="99"/>
        <end position="140"/>
    </location>
</feature>
<proteinExistence type="predicted"/>
<name>A0A3Q1EUK3_9TELE</name>
<evidence type="ECO:0000313" key="8">
    <source>
        <dbReference type="Proteomes" id="UP000257200"/>
    </source>
</evidence>
<dbReference type="InterPro" id="IPR051342">
    <property type="entry name" value="PDZ_scaffold"/>
</dbReference>
<keyword evidence="2" id="KW-0597">Phosphoprotein</keyword>
<dbReference type="Gene3D" id="2.30.42.10">
    <property type="match status" value="2"/>
</dbReference>
<dbReference type="Pfam" id="PF00595">
    <property type="entry name" value="PDZ"/>
    <property type="match status" value="2"/>
</dbReference>
<evidence type="ECO:0000259" key="6">
    <source>
        <dbReference type="PROSITE" id="PS50106"/>
    </source>
</evidence>
<dbReference type="InterPro" id="IPR036034">
    <property type="entry name" value="PDZ_sf"/>
</dbReference>
<reference evidence="7" key="2">
    <citation type="submission" date="2025-09" db="UniProtKB">
        <authorList>
            <consortium name="Ensembl"/>
        </authorList>
    </citation>
    <scope>IDENTIFICATION</scope>
</reference>
<evidence type="ECO:0000313" key="7">
    <source>
        <dbReference type="Ensembl" id="ENSAPOP00000007709.1"/>
    </source>
</evidence>
<dbReference type="PROSITE" id="PS50106">
    <property type="entry name" value="PDZ"/>
    <property type="match status" value="2"/>
</dbReference>
<keyword evidence="3" id="KW-0677">Repeat</keyword>
<dbReference type="Proteomes" id="UP000257200">
    <property type="component" value="Unplaced"/>
</dbReference>
<protein>
    <recommendedName>
        <fullName evidence="6">PDZ domain-containing protein</fullName>
    </recommendedName>
</protein>
<dbReference type="PANTHER" id="PTHR19964">
    <property type="entry name" value="MULTIPLE PDZ DOMAIN PROTEIN"/>
    <property type="match status" value="1"/>
</dbReference>
<dbReference type="CDD" id="cd06669">
    <property type="entry name" value="PDZ5_MUPP1-like"/>
    <property type="match status" value="1"/>
</dbReference>
<dbReference type="GeneTree" id="ENSGT00940000155136"/>
<dbReference type="SMART" id="SM00228">
    <property type="entry name" value="PDZ"/>
    <property type="match status" value="2"/>
</dbReference>
<organism evidence="7 8">
    <name type="scientific">Acanthochromis polyacanthus</name>
    <name type="common">spiny chromis</name>
    <dbReference type="NCBI Taxonomy" id="80966"/>
    <lineage>
        <taxon>Eukaryota</taxon>
        <taxon>Metazoa</taxon>
        <taxon>Chordata</taxon>
        <taxon>Craniata</taxon>
        <taxon>Vertebrata</taxon>
        <taxon>Euteleostomi</taxon>
        <taxon>Actinopterygii</taxon>
        <taxon>Neopterygii</taxon>
        <taxon>Teleostei</taxon>
        <taxon>Neoteleostei</taxon>
        <taxon>Acanthomorphata</taxon>
        <taxon>Ovalentaria</taxon>
        <taxon>Pomacentridae</taxon>
        <taxon>Acanthochromis</taxon>
    </lineage>
</organism>
<dbReference type="GO" id="GO:0120192">
    <property type="term" value="P:tight junction assembly"/>
    <property type="evidence" value="ECO:0007669"/>
    <property type="project" value="TreeGrafter"/>
</dbReference>
<feature type="compositionally biased region" description="Acidic residues" evidence="5">
    <location>
        <begin position="108"/>
        <end position="140"/>
    </location>
</feature>
<dbReference type="PANTHER" id="PTHR19964:SF11">
    <property type="entry name" value="INAD-LIKE PROTEIN"/>
    <property type="match status" value="1"/>
</dbReference>
<dbReference type="GO" id="GO:0045177">
    <property type="term" value="C:apical part of cell"/>
    <property type="evidence" value="ECO:0007669"/>
    <property type="project" value="TreeGrafter"/>
</dbReference>
<evidence type="ECO:0000256" key="3">
    <source>
        <dbReference type="ARBA" id="ARBA00022737"/>
    </source>
</evidence>
<evidence type="ECO:0000256" key="4">
    <source>
        <dbReference type="ARBA" id="ARBA00023136"/>
    </source>
</evidence>
<comment type="subcellular location">
    <subcellularLocation>
        <location evidence="1">Membrane</location>
    </subcellularLocation>
</comment>
<dbReference type="AlphaFoldDB" id="A0A3Q1EUK3"/>
<keyword evidence="8" id="KW-1185">Reference proteome</keyword>
<evidence type="ECO:0000256" key="5">
    <source>
        <dbReference type="SAM" id="MobiDB-lite"/>
    </source>
</evidence>